<gene>
    <name evidence="1" type="ORF">FHU38_004170</name>
</gene>
<reference evidence="1 2" key="1">
    <citation type="submission" date="2020-03" db="EMBL/GenBank/DDBJ databases">
        <title>Sequencing the genomes of 1000 actinobacteria strains.</title>
        <authorList>
            <person name="Klenk H.-P."/>
        </authorList>
    </citation>
    <scope>NUCLEOTIDE SEQUENCE [LARGE SCALE GENOMIC DNA]</scope>
    <source>
        <strain evidence="1 2">DSM 45685</strain>
    </source>
</reference>
<evidence type="ECO:0000313" key="1">
    <source>
        <dbReference type="EMBL" id="NIJ13826.1"/>
    </source>
</evidence>
<comment type="caution">
    <text evidence="1">The sequence shown here is derived from an EMBL/GenBank/DDBJ whole genome shotgun (WGS) entry which is preliminary data.</text>
</comment>
<keyword evidence="2" id="KW-1185">Reference proteome</keyword>
<dbReference type="Proteomes" id="UP000545493">
    <property type="component" value="Unassembled WGS sequence"/>
</dbReference>
<evidence type="ECO:0000313" key="2">
    <source>
        <dbReference type="Proteomes" id="UP000545493"/>
    </source>
</evidence>
<dbReference type="AlphaFoldDB" id="A0A7X5ZSR1"/>
<organism evidence="1 2">
    <name type="scientific">Saccharomonospora amisosensis</name>
    <dbReference type="NCBI Taxonomy" id="1128677"/>
    <lineage>
        <taxon>Bacteria</taxon>
        <taxon>Bacillati</taxon>
        <taxon>Actinomycetota</taxon>
        <taxon>Actinomycetes</taxon>
        <taxon>Pseudonocardiales</taxon>
        <taxon>Pseudonocardiaceae</taxon>
        <taxon>Saccharomonospora</taxon>
    </lineage>
</organism>
<dbReference type="EMBL" id="JAAOYM010000001">
    <property type="protein sequence ID" value="NIJ13826.1"/>
    <property type="molecule type" value="Genomic_DNA"/>
</dbReference>
<accession>A0A7X5ZSR1</accession>
<protein>
    <submittedName>
        <fullName evidence="1">Uncharacterized protein</fullName>
    </submittedName>
</protein>
<dbReference type="RefSeq" id="WP_167173919.1">
    <property type="nucleotide sequence ID" value="NZ_JAAOYM010000001.1"/>
</dbReference>
<proteinExistence type="predicted"/>
<sequence>MGEGAGDGLVGRIADLFVIADDDACEQGTVEHAPFGGLGLGVEVAEVGEDVGDLVEPGARGRVGVGEAFEPVGDRVEAGVDAVVAPPRSRCIRG</sequence>
<name>A0A7X5ZSR1_9PSEU</name>